<feature type="transmembrane region" description="Helical" evidence="1">
    <location>
        <begin position="50"/>
        <end position="68"/>
    </location>
</feature>
<keyword evidence="3" id="KW-1185">Reference proteome</keyword>
<dbReference type="EMBL" id="AWSJ01000146">
    <property type="protein sequence ID" value="ERI09581.1"/>
    <property type="molecule type" value="Genomic_DNA"/>
</dbReference>
<dbReference type="PATRIC" id="fig|649747.3.peg.2077"/>
<protein>
    <submittedName>
        <fullName evidence="2">Uncharacterized protein</fullName>
    </submittedName>
</protein>
<evidence type="ECO:0000313" key="3">
    <source>
        <dbReference type="Proteomes" id="UP000016511"/>
    </source>
</evidence>
<dbReference type="HOGENOM" id="CLU_2079850_0_0_9"/>
<keyword evidence="1" id="KW-1133">Transmembrane helix</keyword>
<dbReference type="AlphaFoldDB" id="U1YFJ7"/>
<evidence type="ECO:0000313" key="2">
    <source>
        <dbReference type="EMBL" id="ERI09581.1"/>
    </source>
</evidence>
<organism evidence="2 3">
    <name type="scientific">Aneurinibacillus aneurinilyticus ATCC 12856</name>
    <dbReference type="NCBI Taxonomy" id="649747"/>
    <lineage>
        <taxon>Bacteria</taxon>
        <taxon>Bacillati</taxon>
        <taxon>Bacillota</taxon>
        <taxon>Bacilli</taxon>
        <taxon>Bacillales</taxon>
        <taxon>Paenibacillaceae</taxon>
        <taxon>Aneurinibacillus group</taxon>
        <taxon>Aneurinibacillus</taxon>
    </lineage>
</organism>
<keyword evidence="1" id="KW-0472">Membrane</keyword>
<dbReference type="STRING" id="649747.HMPREF0083_02289"/>
<feature type="transmembrane region" description="Helical" evidence="1">
    <location>
        <begin position="74"/>
        <end position="91"/>
    </location>
</feature>
<keyword evidence="1" id="KW-0812">Transmembrane</keyword>
<comment type="caution">
    <text evidence="2">The sequence shown here is derived from an EMBL/GenBank/DDBJ whole genome shotgun (WGS) entry which is preliminary data.</text>
</comment>
<evidence type="ECO:0000256" key="1">
    <source>
        <dbReference type="SAM" id="Phobius"/>
    </source>
</evidence>
<accession>U1YFJ7</accession>
<dbReference type="Proteomes" id="UP000016511">
    <property type="component" value="Unassembled WGS sequence"/>
</dbReference>
<name>U1YFJ7_ANEAE</name>
<reference evidence="2 3" key="1">
    <citation type="submission" date="2013-08" db="EMBL/GenBank/DDBJ databases">
        <authorList>
            <person name="Weinstock G."/>
            <person name="Sodergren E."/>
            <person name="Wylie T."/>
            <person name="Fulton L."/>
            <person name="Fulton R."/>
            <person name="Fronick C."/>
            <person name="O'Laughlin M."/>
            <person name="Godfrey J."/>
            <person name="Miner T."/>
            <person name="Herter B."/>
            <person name="Appelbaum E."/>
            <person name="Cordes M."/>
            <person name="Lek S."/>
            <person name="Wollam A."/>
            <person name="Pepin K.H."/>
            <person name="Palsikar V.B."/>
            <person name="Mitreva M."/>
            <person name="Wilson R.K."/>
        </authorList>
    </citation>
    <scope>NUCLEOTIDE SEQUENCE [LARGE SCALE GENOMIC DNA]</scope>
    <source>
        <strain evidence="2 3">ATCC 12856</strain>
    </source>
</reference>
<gene>
    <name evidence="2" type="ORF">HMPREF0083_02289</name>
</gene>
<proteinExistence type="predicted"/>
<sequence length="117" mass="13547">MKTLKKASFYDWLAHKTVDGAVALMQLLSERVGQHSLLSRLHSRWQSIQWQYVFWILFIMVFVHAYVLLFMHKLVLIIAIDLVAGGLLLFLGPERLWLAIRTSIPGRLLAQLFDANK</sequence>